<dbReference type="GeneID" id="14010479"/>
<dbReference type="GO" id="GO:0050660">
    <property type="term" value="F:flavin adenine dinucleotide binding"/>
    <property type="evidence" value="ECO:0007669"/>
    <property type="project" value="InterPro"/>
</dbReference>
<dbReference type="PANTHER" id="PTHR34934:SF1">
    <property type="entry name" value="FLAVIN-DEPENDENT THYMIDYLATE SYNTHASE"/>
    <property type="match status" value="1"/>
</dbReference>
<dbReference type="GO" id="GO:0004799">
    <property type="term" value="F:thymidylate synthase activity"/>
    <property type="evidence" value="ECO:0007669"/>
    <property type="project" value="TreeGrafter"/>
</dbReference>
<dbReference type="EMBL" id="HQ728264">
    <property type="protein sequence ID" value="AEJ81424.1"/>
    <property type="molecule type" value="Genomic_DNA"/>
</dbReference>
<dbReference type="OrthoDB" id="8223at10239"/>
<dbReference type="GO" id="GO:0050797">
    <property type="term" value="F:thymidylate synthase (FAD) activity"/>
    <property type="evidence" value="ECO:0007669"/>
    <property type="project" value="InterPro"/>
</dbReference>
<dbReference type="CDD" id="cd20175">
    <property type="entry name" value="ThyX"/>
    <property type="match status" value="1"/>
</dbReference>
<dbReference type="KEGG" id="vg:14010479"/>
<dbReference type="PROSITE" id="PS51331">
    <property type="entry name" value="THYX"/>
    <property type="match status" value="1"/>
</dbReference>
<keyword evidence="2" id="KW-1185">Reference proteome</keyword>
<name>G0YPZ7_9CAUD</name>
<dbReference type="GO" id="GO:0070402">
    <property type="term" value="F:NADPH binding"/>
    <property type="evidence" value="ECO:0007669"/>
    <property type="project" value="TreeGrafter"/>
</dbReference>
<dbReference type="Proteomes" id="UP000008892">
    <property type="component" value="Segment"/>
</dbReference>
<dbReference type="RefSeq" id="YP_007004698.1">
    <property type="nucleotide sequence ID" value="NC_019504.1"/>
</dbReference>
<organism evidence="1 2">
    <name type="scientific">Erwinia phage vB_EamM-Y2</name>
    <dbReference type="NCBI Taxonomy" id="1051676"/>
    <lineage>
        <taxon>Viruses</taxon>
        <taxon>Duplodnaviria</taxon>
        <taxon>Heunggongvirae</taxon>
        <taxon>Uroviricota</taxon>
        <taxon>Caudoviricetes</taxon>
        <taxon>Chaseviridae</taxon>
        <taxon>Cleopatravirinae</taxon>
        <taxon>Loessnervirus</taxon>
        <taxon>Loessnervirus Y2</taxon>
    </lineage>
</organism>
<dbReference type="PANTHER" id="PTHR34934">
    <property type="entry name" value="FLAVIN-DEPENDENT THYMIDYLATE SYNTHASE"/>
    <property type="match status" value="1"/>
</dbReference>
<dbReference type="Gene3D" id="3.30.1360.170">
    <property type="match status" value="1"/>
</dbReference>
<sequence>MSKQISAEVVDYMGTDLTTVNAARVSYGVVATEMSERDERLIDFLAEHSHVTPFRHAAVTLRCKAPIFLARQLGKHQVGFSWNEISRRYKDGESIEVECYDPEVVFARPQKLMTQSAVPMSQDFADDMRHFIATTQRAAVREYMALIDLGVAPEQARMVLPQGMITEWIWTGSLYGWASLYKQRSSEHAQYEARLFAEEVSKIMSQLFPKCWAALTK</sequence>
<dbReference type="SUPFAM" id="SSF69796">
    <property type="entry name" value="Thymidylate synthase-complementing protein Thy1"/>
    <property type="match status" value="1"/>
</dbReference>
<accession>G0YPZ7</accession>
<evidence type="ECO:0000313" key="1">
    <source>
        <dbReference type="EMBL" id="AEJ81424.1"/>
    </source>
</evidence>
<dbReference type="InterPro" id="IPR036098">
    <property type="entry name" value="Thymidylate_synthase_ThyX_sf"/>
</dbReference>
<dbReference type="GO" id="GO:0006231">
    <property type="term" value="P:dTMP biosynthetic process"/>
    <property type="evidence" value="ECO:0007669"/>
    <property type="project" value="InterPro"/>
</dbReference>
<dbReference type="Pfam" id="PF02511">
    <property type="entry name" value="Thy1"/>
    <property type="match status" value="1"/>
</dbReference>
<protein>
    <submittedName>
        <fullName evidence="1">Thymidylate synthase</fullName>
    </submittedName>
</protein>
<dbReference type="InterPro" id="IPR003669">
    <property type="entry name" value="Thymidylate_synthase_ThyX"/>
</dbReference>
<proteinExistence type="predicted"/>
<dbReference type="NCBIfam" id="TIGR02170">
    <property type="entry name" value="thyX"/>
    <property type="match status" value="1"/>
</dbReference>
<evidence type="ECO:0000313" key="2">
    <source>
        <dbReference type="Proteomes" id="UP000008892"/>
    </source>
</evidence>
<reference evidence="1 2" key="1">
    <citation type="journal article" date="2011" name="Appl. Environ. Microbiol.">
        <title>Novel Virulent and Broad-Host-Range Erwinia amylovora Bacteriophages Reveal a High Degree of Mosaicism and a Relationship to Enterobacteriaceae Phages.</title>
        <authorList>
            <person name="Born Y."/>
            <person name="Fieseler L."/>
            <person name="Marazzi J."/>
            <person name="Lurz R."/>
            <person name="Duffy B."/>
            <person name="Loessner M.J."/>
        </authorList>
    </citation>
    <scope>NUCLEOTIDE SEQUENCE [LARGE SCALE GENOMIC DNA]</scope>
</reference>